<protein>
    <submittedName>
        <fullName evidence="2">Uncharacterized protein</fullName>
    </submittedName>
</protein>
<feature type="region of interest" description="Disordered" evidence="1">
    <location>
        <begin position="61"/>
        <end position="94"/>
    </location>
</feature>
<sequence>MVDIAARKQPLIQIALQFPGQLRIGQAKRCGHVGQFHNLAGTDDVAEADFFRILQSQTAGNHQKTAAGYHHQRRKAKHNRNILNGTAAKDSAEP</sequence>
<evidence type="ECO:0000313" key="2">
    <source>
        <dbReference type="EMBL" id="MPN34415.1"/>
    </source>
</evidence>
<evidence type="ECO:0000256" key="1">
    <source>
        <dbReference type="SAM" id="MobiDB-lite"/>
    </source>
</evidence>
<feature type="compositionally biased region" description="Basic residues" evidence="1">
    <location>
        <begin position="70"/>
        <end position="80"/>
    </location>
</feature>
<name>A0A645H5Z9_9ZZZZ</name>
<organism evidence="2">
    <name type="scientific">bioreactor metagenome</name>
    <dbReference type="NCBI Taxonomy" id="1076179"/>
    <lineage>
        <taxon>unclassified sequences</taxon>
        <taxon>metagenomes</taxon>
        <taxon>ecological metagenomes</taxon>
    </lineage>
</organism>
<proteinExistence type="predicted"/>
<dbReference type="EMBL" id="VSSQ01087444">
    <property type="protein sequence ID" value="MPN34415.1"/>
    <property type="molecule type" value="Genomic_DNA"/>
</dbReference>
<reference evidence="2" key="1">
    <citation type="submission" date="2019-08" db="EMBL/GenBank/DDBJ databases">
        <authorList>
            <person name="Kucharzyk K."/>
            <person name="Murdoch R.W."/>
            <person name="Higgins S."/>
            <person name="Loffler F."/>
        </authorList>
    </citation>
    <scope>NUCLEOTIDE SEQUENCE</scope>
</reference>
<accession>A0A645H5Z9</accession>
<gene>
    <name evidence="2" type="ORF">SDC9_181908</name>
</gene>
<dbReference type="AlphaFoldDB" id="A0A645H5Z9"/>
<comment type="caution">
    <text evidence="2">The sequence shown here is derived from an EMBL/GenBank/DDBJ whole genome shotgun (WGS) entry which is preliminary data.</text>
</comment>